<organism evidence="2 3">
    <name type="scientific">Engelhardtia mirabilis</name>
    <dbReference type="NCBI Taxonomy" id="2528011"/>
    <lineage>
        <taxon>Bacteria</taxon>
        <taxon>Pseudomonadati</taxon>
        <taxon>Planctomycetota</taxon>
        <taxon>Planctomycetia</taxon>
        <taxon>Planctomycetia incertae sedis</taxon>
        <taxon>Engelhardtia</taxon>
    </lineage>
</organism>
<dbReference type="AlphaFoldDB" id="A0A518BIK8"/>
<evidence type="ECO:0000256" key="1">
    <source>
        <dbReference type="SAM" id="Phobius"/>
    </source>
</evidence>
<feature type="transmembrane region" description="Helical" evidence="1">
    <location>
        <begin position="122"/>
        <end position="146"/>
    </location>
</feature>
<keyword evidence="3" id="KW-1185">Reference proteome</keyword>
<proteinExistence type="predicted"/>
<evidence type="ECO:0000313" key="2">
    <source>
        <dbReference type="EMBL" id="QDU66802.1"/>
    </source>
</evidence>
<feature type="transmembrane region" description="Helical" evidence="1">
    <location>
        <begin position="152"/>
        <end position="174"/>
    </location>
</feature>
<name>A0A518BIK8_9BACT</name>
<keyword evidence="1" id="KW-1133">Transmembrane helix</keyword>
<evidence type="ECO:0000313" key="3">
    <source>
        <dbReference type="Proteomes" id="UP000316921"/>
    </source>
</evidence>
<feature type="transmembrane region" description="Helical" evidence="1">
    <location>
        <begin position="287"/>
        <end position="307"/>
    </location>
</feature>
<feature type="transmembrane region" description="Helical" evidence="1">
    <location>
        <begin position="258"/>
        <end position="281"/>
    </location>
</feature>
<feature type="transmembrane region" description="Helical" evidence="1">
    <location>
        <begin position="460"/>
        <end position="481"/>
    </location>
</feature>
<dbReference type="KEGG" id="pbap:Pla133_18780"/>
<dbReference type="EMBL" id="CP036287">
    <property type="protein sequence ID" value="QDU66802.1"/>
    <property type="molecule type" value="Genomic_DNA"/>
</dbReference>
<dbReference type="Proteomes" id="UP000316921">
    <property type="component" value="Chromosome"/>
</dbReference>
<evidence type="ECO:0008006" key="4">
    <source>
        <dbReference type="Google" id="ProtNLM"/>
    </source>
</evidence>
<feature type="transmembrane region" description="Helical" evidence="1">
    <location>
        <begin position="186"/>
        <end position="211"/>
    </location>
</feature>
<feature type="transmembrane region" description="Helical" evidence="1">
    <location>
        <begin position="223"/>
        <end position="246"/>
    </location>
</feature>
<keyword evidence="1" id="KW-0812">Transmembrane</keyword>
<keyword evidence="1" id="KW-0472">Membrane</keyword>
<protein>
    <recommendedName>
        <fullName evidence="4">ABC-2 family transporter protein</fullName>
    </recommendedName>
</protein>
<reference evidence="2 3" key="1">
    <citation type="submission" date="2019-02" db="EMBL/GenBank/DDBJ databases">
        <title>Deep-cultivation of Planctomycetes and their phenomic and genomic characterization uncovers novel biology.</title>
        <authorList>
            <person name="Wiegand S."/>
            <person name="Jogler M."/>
            <person name="Boedeker C."/>
            <person name="Pinto D."/>
            <person name="Vollmers J."/>
            <person name="Rivas-Marin E."/>
            <person name="Kohn T."/>
            <person name="Peeters S.H."/>
            <person name="Heuer A."/>
            <person name="Rast P."/>
            <person name="Oberbeckmann S."/>
            <person name="Bunk B."/>
            <person name="Jeske O."/>
            <person name="Meyerdierks A."/>
            <person name="Storesund J.E."/>
            <person name="Kallscheuer N."/>
            <person name="Luecker S."/>
            <person name="Lage O.M."/>
            <person name="Pohl T."/>
            <person name="Merkel B.J."/>
            <person name="Hornburger P."/>
            <person name="Mueller R.-W."/>
            <person name="Bruemmer F."/>
            <person name="Labrenz M."/>
            <person name="Spormann A.M."/>
            <person name="Op den Camp H."/>
            <person name="Overmann J."/>
            <person name="Amann R."/>
            <person name="Jetten M.S.M."/>
            <person name="Mascher T."/>
            <person name="Medema M.H."/>
            <person name="Devos D.P."/>
            <person name="Kaster A.-K."/>
            <person name="Ovreas L."/>
            <person name="Rohde M."/>
            <person name="Galperin M.Y."/>
            <person name="Jogler C."/>
        </authorList>
    </citation>
    <scope>NUCLEOTIDE SEQUENCE [LARGE SCALE GENOMIC DNA]</scope>
    <source>
        <strain evidence="2 3">Pla133</strain>
    </source>
</reference>
<feature type="transmembrane region" description="Helical" evidence="1">
    <location>
        <begin position="67"/>
        <end position="86"/>
    </location>
</feature>
<feature type="transmembrane region" description="Helical" evidence="1">
    <location>
        <begin position="342"/>
        <end position="362"/>
    </location>
</feature>
<gene>
    <name evidence="2" type="ORF">Pla133_18780</name>
</gene>
<feature type="transmembrane region" description="Helical" evidence="1">
    <location>
        <begin position="401"/>
        <end position="419"/>
    </location>
</feature>
<sequence>MSDEAQMSVSRIELLSDRVNPIVVKEVRQALRGDAFFKSLWGVLMLSALACIVALTFVSSTNQVEQFGVGFFSTVYVCMCIALMALTPIGAFQSLAGEWDDDSFELLVASDLGPGQIIRGKLLSALVQGGLLGVAFLPMLAVALSLPGLDVLAAGSLILMLALGSSAATSLALGIASVARRRPVRILALGLLVALTLALAVSLIQFGAIVIVDPGELFDYDVLAALATLGSAAIFFAGYAVLVAQAQISHPEENKSSALRIWTVLAMVLGVAICGLVHLVGPTRSDVLEIAVPMVLVGVSPALFTFATESKRLPRRVEYELRSGRGGLSADLLMPGGARGLLLAWVLVPMLLLVASIFGVLSGDLGDLSPTFLIAVYLLTYLSLGSLFVRLVGGSRRTGKLRVGFVLMVIASMIIPSVIGSTLGSDSIASGHHVFNPFWVLSEYGGQDLDLFDLAGPLTVFLYMGLGLALLINLPGIFAAIRHRRRLRRQG</sequence>
<dbReference type="RefSeq" id="WP_145064608.1">
    <property type="nucleotide sequence ID" value="NZ_CP036287.1"/>
</dbReference>
<accession>A0A518BIK8</accession>
<feature type="transmembrane region" description="Helical" evidence="1">
    <location>
        <begin position="368"/>
        <end position="389"/>
    </location>
</feature>
<feature type="transmembrane region" description="Helical" evidence="1">
    <location>
        <begin position="35"/>
        <end position="55"/>
    </location>
</feature>